<protein>
    <submittedName>
        <fullName evidence="1">Uncharacterized protein</fullName>
    </submittedName>
</protein>
<gene>
    <name evidence="1" type="ORF">MTR66_19845</name>
</gene>
<proteinExistence type="predicted"/>
<evidence type="ECO:0000313" key="1">
    <source>
        <dbReference type="EMBL" id="MCJ2189055.1"/>
    </source>
</evidence>
<name>A0ABT0BVE7_9SPHN</name>
<comment type="caution">
    <text evidence="1">The sequence shown here is derived from an EMBL/GenBank/DDBJ whole genome shotgun (WGS) entry which is preliminary data.</text>
</comment>
<dbReference type="RefSeq" id="WP_243924230.1">
    <property type="nucleotide sequence ID" value="NZ_JALHLG010000059.1"/>
</dbReference>
<sequence>MEADPLVIIVDDESQEPITATIQDELGCNKISVWPLSNLFCDVGIQFSYGEMVRNTITPPDRNLNISRIFDRVVEITPATARNIDSSGLTTVGMVSAAYQAVLNNFRYEISEHPQYSTVGRVVPLFSQWLYVKKFFPHLSIPDYAYGYGPEIVNFDHLDRAVHKSPFDLYSWIPNGPDKNMTNDHFVVSRPKGRPILSYCVGEEVSVVDLSNQKALHCEDIHILTRRVATIFGTKIGEILWFKEGPELTFASFSHKLFASSKTSDFRNRAQSVLSEMVRLSADWRVEA</sequence>
<organism evidence="1 2">
    <name type="scientific">Novosphingobium beihaiensis</name>
    <dbReference type="NCBI Taxonomy" id="2930389"/>
    <lineage>
        <taxon>Bacteria</taxon>
        <taxon>Pseudomonadati</taxon>
        <taxon>Pseudomonadota</taxon>
        <taxon>Alphaproteobacteria</taxon>
        <taxon>Sphingomonadales</taxon>
        <taxon>Sphingomonadaceae</taxon>
        <taxon>Novosphingobium</taxon>
    </lineage>
</organism>
<reference evidence="1 2" key="1">
    <citation type="submission" date="2022-04" db="EMBL/GenBank/DDBJ databases">
        <title>Identification of a novel bacterium isolated from mangrove sediments.</title>
        <authorList>
            <person name="Pan X."/>
        </authorList>
    </citation>
    <scope>NUCLEOTIDE SEQUENCE [LARGE SCALE GENOMIC DNA]</scope>
    <source>
        <strain evidence="1 2">B2638</strain>
    </source>
</reference>
<evidence type="ECO:0000313" key="2">
    <source>
        <dbReference type="Proteomes" id="UP001202281"/>
    </source>
</evidence>
<dbReference type="EMBL" id="JALHLG010000059">
    <property type="protein sequence ID" value="MCJ2189055.1"/>
    <property type="molecule type" value="Genomic_DNA"/>
</dbReference>
<keyword evidence="2" id="KW-1185">Reference proteome</keyword>
<dbReference type="Proteomes" id="UP001202281">
    <property type="component" value="Unassembled WGS sequence"/>
</dbReference>
<accession>A0ABT0BVE7</accession>